<organism evidence="1 3">
    <name type="scientific">Rotaria socialis</name>
    <dbReference type="NCBI Taxonomy" id="392032"/>
    <lineage>
        <taxon>Eukaryota</taxon>
        <taxon>Metazoa</taxon>
        <taxon>Spiralia</taxon>
        <taxon>Gnathifera</taxon>
        <taxon>Rotifera</taxon>
        <taxon>Eurotatoria</taxon>
        <taxon>Bdelloidea</taxon>
        <taxon>Philodinida</taxon>
        <taxon>Philodinidae</taxon>
        <taxon>Rotaria</taxon>
    </lineage>
</organism>
<dbReference type="EMBL" id="CAJOBP010002394">
    <property type="protein sequence ID" value="CAF4352501.1"/>
    <property type="molecule type" value="Genomic_DNA"/>
</dbReference>
<evidence type="ECO:0000313" key="3">
    <source>
        <dbReference type="Proteomes" id="UP000663825"/>
    </source>
</evidence>
<comment type="caution">
    <text evidence="1">The sequence shown here is derived from an EMBL/GenBank/DDBJ whole genome shotgun (WGS) entry which is preliminary data.</text>
</comment>
<dbReference type="Proteomes" id="UP000663873">
    <property type="component" value="Unassembled WGS sequence"/>
</dbReference>
<dbReference type="AlphaFoldDB" id="A0A817LV30"/>
<reference evidence="1" key="1">
    <citation type="submission" date="2021-02" db="EMBL/GenBank/DDBJ databases">
        <authorList>
            <person name="Nowell W R."/>
        </authorList>
    </citation>
    <scope>NUCLEOTIDE SEQUENCE</scope>
</reference>
<protein>
    <submittedName>
        <fullName evidence="1">Uncharacterized protein</fullName>
    </submittedName>
</protein>
<gene>
    <name evidence="1" type="ORF">TIS948_LOCUS3557</name>
    <name evidence="2" type="ORF">UJA718_LOCUS15888</name>
</gene>
<accession>A0A817LV30</accession>
<evidence type="ECO:0000313" key="2">
    <source>
        <dbReference type="EMBL" id="CAF4352501.1"/>
    </source>
</evidence>
<dbReference type="EMBL" id="CAJNXB010000275">
    <property type="protein sequence ID" value="CAF3041725.1"/>
    <property type="molecule type" value="Genomic_DNA"/>
</dbReference>
<dbReference type="OrthoDB" id="431332at2759"/>
<evidence type="ECO:0000313" key="4">
    <source>
        <dbReference type="Proteomes" id="UP000663873"/>
    </source>
</evidence>
<name>A0A817LV30_9BILA</name>
<proteinExistence type="predicted"/>
<sequence length="189" mass="22909">MLYHLGTRDMLTLDEVDIDIGVPKQRSFQFLDLNACLQYVNQMHFMDGEGIVACDVRTHDRIKIKSRSYLTVHYRTLGVENEHKQEQFCLKIWLQGEKQEYLNYFPQYVKDYDQIEKQIEEYIMPSLINEFTKLYNSEKRKFFENFNHEYPSSGKPEQDRKRQILIKIFHENEIWIIEKNSVLKNIFVR</sequence>
<keyword evidence="4" id="KW-1185">Reference proteome</keyword>
<evidence type="ECO:0000313" key="1">
    <source>
        <dbReference type="EMBL" id="CAF3041725.1"/>
    </source>
</evidence>
<dbReference type="Proteomes" id="UP000663825">
    <property type="component" value="Unassembled WGS sequence"/>
</dbReference>